<feature type="compositionally biased region" description="Basic and acidic residues" evidence="1">
    <location>
        <begin position="135"/>
        <end position="147"/>
    </location>
</feature>
<gene>
    <name evidence="3" type="ORF">RFI_20404</name>
</gene>
<proteinExistence type="predicted"/>
<dbReference type="Proteomes" id="UP000023152">
    <property type="component" value="Unassembled WGS sequence"/>
</dbReference>
<feature type="region of interest" description="Disordered" evidence="1">
    <location>
        <begin position="64"/>
        <end position="85"/>
    </location>
</feature>
<dbReference type="CDD" id="cd23022">
    <property type="entry name" value="zf-HIT_DDX59"/>
    <property type="match status" value="1"/>
</dbReference>
<evidence type="ECO:0000256" key="1">
    <source>
        <dbReference type="SAM" id="MobiDB-lite"/>
    </source>
</evidence>
<organism evidence="3 4">
    <name type="scientific">Reticulomyxa filosa</name>
    <dbReference type="NCBI Taxonomy" id="46433"/>
    <lineage>
        <taxon>Eukaryota</taxon>
        <taxon>Sar</taxon>
        <taxon>Rhizaria</taxon>
        <taxon>Retaria</taxon>
        <taxon>Foraminifera</taxon>
        <taxon>Monothalamids</taxon>
        <taxon>Reticulomyxidae</taxon>
        <taxon>Reticulomyxa</taxon>
    </lineage>
</organism>
<reference evidence="3 4" key="1">
    <citation type="journal article" date="2013" name="Curr. Biol.">
        <title>The Genome of the Foraminiferan Reticulomyxa filosa.</title>
        <authorList>
            <person name="Glockner G."/>
            <person name="Hulsmann N."/>
            <person name="Schleicher M."/>
            <person name="Noegel A.A."/>
            <person name="Eichinger L."/>
            <person name="Gallinger C."/>
            <person name="Pawlowski J."/>
            <person name="Sierra R."/>
            <person name="Euteneuer U."/>
            <person name="Pillet L."/>
            <person name="Moustafa A."/>
            <person name="Platzer M."/>
            <person name="Groth M."/>
            <person name="Szafranski K."/>
            <person name="Schliwa M."/>
        </authorList>
    </citation>
    <scope>NUCLEOTIDE SEQUENCE [LARGE SCALE GENOMIC DNA]</scope>
</reference>
<feature type="domain" description="Mon2/Sec7/BIG1-like HUS" evidence="2">
    <location>
        <begin position="287"/>
        <end position="342"/>
    </location>
</feature>
<feature type="compositionally biased region" description="Basic residues" evidence="1">
    <location>
        <begin position="109"/>
        <end position="126"/>
    </location>
</feature>
<name>X6MSK1_RETFI</name>
<dbReference type="AlphaFoldDB" id="X6MSK1"/>
<evidence type="ECO:0000313" key="3">
    <source>
        <dbReference type="EMBL" id="ETO16933.1"/>
    </source>
</evidence>
<feature type="region of interest" description="Disordered" evidence="1">
    <location>
        <begin position="108"/>
        <end position="151"/>
    </location>
</feature>
<evidence type="ECO:0000259" key="2">
    <source>
        <dbReference type="Pfam" id="PF12783"/>
    </source>
</evidence>
<sequence length="344" mass="39381">NTHEVEFVPLLSPPPFYQKVQNDSSINTFFFFFFFWKKKKETYLLCHSVVLSIVNDAVMNRLNRSNVHSGDNGKKENSEKSLPLEDSKEEKSFVCMCVHMLEGVVTKREHTHTHTHTHISQKKKKKTEIETETETETKTEEKEKEKEDVEEQEFGMLPIDNSKHTTETNNNTEWRPGKFGWCVVCGAAASHYCIQTTDPVCSLECKVKNLELVLEWLKKRFGKNATTQRLEAAYKATLLINDGHLLFRSLCSQSLQTLPADSPHHSNAWFDWKIPRLLVDSLSQSKPGVLRSKTLSLELLRLVFGNAGRAFRSSHRFLDSIRESFIPVVAENAASTVEGIFQFA</sequence>
<dbReference type="EMBL" id="ASPP01017601">
    <property type="protein sequence ID" value="ETO16933.1"/>
    <property type="molecule type" value="Genomic_DNA"/>
</dbReference>
<dbReference type="OMA" id="ASHYCIQ"/>
<protein>
    <recommendedName>
        <fullName evidence="2">Mon2/Sec7/BIG1-like HUS domain-containing protein</fullName>
    </recommendedName>
</protein>
<feature type="non-terminal residue" evidence="3">
    <location>
        <position position="1"/>
    </location>
</feature>
<dbReference type="Gene3D" id="3.30.60.220">
    <property type="match status" value="1"/>
</dbReference>
<accession>X6MSK1</accession>
<dbReference type="InterPro" id="IPR032691">
    <property type="entry name" value="Mon2/Sec7/BIG1-like_HUS"/>
</dbReference>
<keyword evidence="4" id="KW-1185">Reference proteome</keyword>
<comment type="caution">
    <text evidence="3">The sequence shown here is derived from an EMBL/GenBank/DDBJ whole genome shotgun (WGS) entry which is preliminary data.</text>
</comment>
<feature type="compositionally biased region" description="Basic and acidic residues" evidence="1">
    <location>
        <begin position="71"/>
        <end position="85"/>
    </location>
</feature>
<evidence type="ECO:0000313" key="4">
    <source>
        <dbReference type="Proteomes" id="UP000023152"/>
    </source>
</evidence>
<dbReference type="Pfam" id="PF12783">
    <property type="entry name" value="Sec7-like_HUS"/>
    <property type="match status" value="1"/>
</dbReference>